<dbReference type="Proteomes" id="UP000644610">
    <property type="component" value="Unassembled WGS sequence"/>
</dbReference>
<evidence type="ECO:0000313" key="1">
    <source>
        <dbReference type="EMBL" id="GII47926.1"/>
    </source>
</evidence>
<comment type="caution">
    <text evidence="1">The sequence shown here is derived from an EMBL/GenBank/DDBJ whole genome shotgun (WGS) entry which is preliminary data.</text>
</comment>
<dbReference type="RefSeq" id="WP_203976823.1">
    <property type="nucleotide sequence ID" value="NZ_BAAAKY010000027.1"/>
</dbReference>
<evidence type="ECO:0000313" key="2">
    <source>
        <dbReference type="Proteomes" id="UP000644610"/>
    </source>
</evidence>
<name>A0A8J3UR30_9ACTN</name>
<dbReference type="AlphaFoldDB" id="A0A8J3UR30"/>
<gene>
    <name evidence="1" type="ORF">Psi02_43500</name>
</gene>
<reference evidence="1" key="1">
    <citation type="submission" date="2021-01" db="EMBL/GenBank/DDBJ databases">
        <title>Whole genome shotgun sequence of Planotetraspora silvatica NBRC 100141.</title>
        <authorList>
            <person name="Komaki H."/>
            <person name="Tamura T."/>
        </authorList>
    </citation>
    <scope>NUCLEOTIDE SEQUENCE</scope>
    <source>
        <strain evidence="1">NBRC 100141</strain>
    </source>
</reference>
<keyword evidence="2" id="KW-1185">Reference proteome</keyword>
<proteinExistence type="predicted"/>
<accession>A0A8J3UR30</accession>
<organism evidence="1 2">
    <name type="scientific">Planotetraspora silvatica</name>
    <dbReference type="NCBI Taxonomy" id="234614"/>
    <lineage>
        <taxon>Bacteria</taxon>
        <taxon>Bacillati</taxon>
        <taxon>Actinomycetota</taxon>
        <taxon>Actinomycetes</taxon>
        <taxon>Streptosporangiales</taxon>
        <taxon>Streptosporangiaceae</taxon>
        <taxon>Planotetraspora</taxon>
    </lineage>
</organism>
<protein>
    <submittedName>
        <fullName evidence="1">Uncharacterized protein</fullName>
    </submittedName>
</protein>
<sequence>MARVSKLVRAELDRHDWSNLRCGCGETADHVPEIFTTIITAESAAEAINCTFASHLEIEGNLFEAAVPAVSVILAALAGDLSEYARDVLSMTLWVVTAGESHHSEMAIGRTRLGEECQLKAREGIWVILSNANDSNKETCLDILEWIDLDEVRPQYYRSKFEKRRA</sequence>
<dbReference type="EMBL" id="BOOQ01000027">
    <property type="protein sequence ID" value="GII47926.1"/>
    <property type="molecule type" value="Genomic_DNA"/>
</dbReference>